<organism evidence="2">
    <name type="scientific">Arundo donax</name>
    <name type="common">Giant reed</name>
    <name type="synonym">Donax arundinaceus</name>
    <dbReference type="NCBI Taxonomy" id="35708"/>
    <lineage>
        <taxon>Eukaryota</taxon>
        <taxon>Viridiplantae</taxon>
        <taxon>Streptophyta</taxon>
        <taxon>Embryophyta</taxon>
        <taxon>Tracheophyta</taxon>
        <taxon>Spermatophyta</taxon>
        <taxon>Magnoliopsida</taxon>
        <taxon>Liliopsida</taxon>
        <taxon>Poales</taxon>
        <taxon>Poaceae</taxon>
        <taxon>PACMAD clade</taxon>
        <taxon>Arundinoideae</taxon>
        <taxon>Arundineae</taxon>
        <taxon>Arundo</taxon>
    </lineage>
</organism>
<keyword evidence="1" id="KW-0472">Membrane</keyword>
<accession>A0A0A9BM20</accession>
<reference evidence="2" key="1">
    <citation type="submission" date="2014-09" db="EMBL/GenBank/DDBJ databases">
        <authorList>
            <person name="Magalhaes I.L.F."/>
            <person name="Oliveira U."/>
            <person name="Santos F.R."/>
            <person name="Vidigal T.H.D.A."/>
            <person name="Brescovit A.D."/>
            <person name="Santos A.J."/>
        </authorList>
    </citation>
    <scope>NUCLEOTIDE SEQUENCE</scope>
    <source>
        <tissue evidence="2">Shoot tissue taken approximately 20 cm above the soil surface</tissue>
    </source>
</reference>
<protein>
    <submittedName>
        <fullName evidence="2">Uncharacterized protein</fullName>
    </submittedName>
</protein>
<keyword evidence="1" id="KW-1133">Transmembrane helix</keyword>
<dbReference type="AlphaFoldDB" id="A0A0A9BM20"/>
<sequence length="34" mass="4032">MLSRSSSFILFVIHSIIFRVLFFLCIRSTKIIEN</sequence>
<proteinExistence type="predicted"/>
<name>A0A0A9BM20_ARUDO</name>
<dbReference type="EMBL" id="GBRH01234707">
    <property type="protein sequence ID" value="JAD63188.1"/>
    <property type="molecule type" value="Transcribed_RNA"/>
</dbReference>
<evidence type="ECO:0000256" key="1">
    <source>
        <dbReference type="SAM" id="Phobius"/>
    </source>
</evidence>
<feature type="transmembrane region" description="Helical" evidence="1">
    <location>
        <begin position="6"/>
        <end position="26"/>
    </location>
</feature>
<reference evidence="2" key="2">
    <citation type="journal article" date="2015" name="Data Brief">
        <title>Shoot transcriptome of the giant reed, Arundo donax.</title>
        <authorList>
            <person name="Barrero R.A."/>
            <person name="Guerrero F.D."/>
            <person name="Moolhuijzen P."/>
            <person name="Goolsby J.A."/>
            <person name="Tidwell J."/>
            <person name="Bellgard S.E."/>
            <person name="Bellgard M.I."/>
        </authorList>
    </citation>
    <scope>NUCLEOTIDE SEQUENCE</scope>
    <source>
        <tissue evidence="2">Shoot tissue taken approximately 20 cm above the soil surface</tissue>
    </source>
</reference>
<evidence type="ECO:0000313" key="2">
    <source>
        <dbReference type="EMBL" id="JAD63188.1"/>
    </source>
</evidence>
<keyword evidence="1" id="KW-0812">Transmembrane</keyword>